<evidence type="ECO:0000313" key="2">
    <source>
        <dbReference type="Proteomes" id="UP000287651"/>
    </source>
</evidence>
<comment type="caution">
    <text evidence="1">The sequence shown here is derived from an EMBL/GenBank/DDBJ whole genome shotgun (WGS) entry which is preliminary data.</text>
</comment>
<reference evidence="1 2" key="1">
    <citation type="journal article" date="2014" name="Agronomy (Basel)">
        <title>A Draft Genome Sequence for Ensete ventricosum, the Drought-Tolerant Tree Against Hunger.</title>
        <authorList>
            <person name="Harrison J."/>
            <person name="Moore K.A."/>
            <person name="Paszkiewicz K."/>
            <person name="Jones T."/>
            <person name="Grant M."/>
            <person name="Ambacheew D."/>
            <person name="Muzemil S."/>
            <person name="Studholme D.J."/>
        </authorList>
    </citation>
    <scope>NUCLEOTIDE SEQUENCE [LARGE SCALE GENOMIC DNA]</scope>
</reference>
<dbReference type="AlphaFoldDB" id="A0A426YTW7"/>
<protein>
    <recommendedName>
        <fullName evidence="3">Proteasome alpha-type subunits domain-containing protein</fullName>
    </recommendedName>
</protein>
<accession>A0A426YTW7</accession>
<organism evidence="1 2">
    <name type="scientific">Ensete ventricosum</name>
    <name type="common">Abyssinian banana</name>
    <name type="synonym">Musa ensete</name>
    <dbReference type="NCBI Taxonomy" id="4639"/>
    <lineage>
        <taxon>Eukaryota</taxon>
        <taxon>Viridiplantae</taxon>
        <taxon>Streptophyta</taxon>
        <taxon>Embryophyta</taxon>
        <taxon>Tracheophyta</taxon>
        <taxon>Spermatophyta</taxon>
        <taxon>Magnoliopsida</taxon>
        <taxon>Liliopsida</taxon>
        <taxon>Zingiberales</taxon>
        <taxon>Musaceae</taxon>
        <taxon>Ensete</taxon>
    </lineage>
</organism>
<dbReference type="EMBL" id="AMZH03010216">
    <property type="protein sequence ID" value="RRT55162.1"/>
    <property type="molecule type" value="Genomic_DNA"/>
</dbReference>
<gene>
    <name evidence="1" type="ORF">B296_00030140</name>
</gene>
<proteinExistence type="predicted"/>
<feature type="non-terminal residue" evidence="1">
    <location>
        <position position="99"/>
    </location>
</feature>
<dbReference type="Gene3D" id="3.60.20.10">
    <property type="entry name" value="Glutamine Phosphoribosylpyrophosphate, subunit 1, domain 1"/>
    <property type="match status" value="1"/>
</dbReference>
<name>A0A426YTW7_ENSVE</name>
<dbReference type="Proteomes" id="UP000287651">
    <property type="component" value="Unassembled WGS sequence"/>
</dbReference>
<dbReference type="SUPFAM" id="SSF56235">
    <property type="entry name" value="N-terminal nucleophile aminohydrolases (Ntn hydrolases)"/>
    <property type="match status" value="1"/>
</dbReference>
<evidence type="ECO:0008006" key="3">
    <source>
        <dbReference type="Google" id="ProtNLM"/>
    </source>
</evidence>
<evidence type="ECO:0000313" key="1">
    <source>
        <dbReference type="EMBL" id="RRT55162.1"/>
    </source>
</evidence>
<sequence length="99" mass="10556">MSRGTGAGCDRVTSQIFSPEGRLYQVEGVVCRVFSLILGAENGFKAVKASGITSIGVQGKDSVCVVTQKKVLDKLLGSDQCHASLPHDKVPWIVGHRDD</sequence>
<dbReference type="InterPro" id="IPR029055">
    <property type="entry name" value="Ntn_hydrolases_N"/>
</dbReference>